<gene>
    <name evidence="2" type="primary">traN</name>
    <name evidence="2" type="ORF">FMM05_13440</name>
</gene>
<proteinExistence type="predicted"/>
<dbReference type="EMBL" id="VJVZ01000008">
    <property type="protein sequence ID" value="TRW23658.1"/>
    <property type="molecule type" value="Genomic_DNA"/>
</dbReference>
<dbReference type="OrthoDB" id="1038500at2"/>
<evidence type="ECO:0000256" key="1">
    <source>
        <dbReference type="SAM" id="SignalP"/>
    </source>
</evidence>
<feature type="signal peptide" evidence="1">
    <location>
        <begin position="1"/>
        <end position="23"/>
    </location>
</feature>
<dbReference type="Pfam" id="PF13595">
    <property type="entry name" value="DUF4138"/>
    <property type="match status" value="1"/>
</dbReference>
<reference evidence="2 3" key="1">
    <citation type="submission" date="2019-07" db="EMBL/GenBank/DDBJ databases">
        <title>Flavobacterium sp. nov., isolated from glacier ice.</title>
        <authorList>
            <person name="Liu Q."/>
            <person name="Xin Y.-H."/>
        </authorList>
    </citation>
    <scope>NUCLEOTIDE SEQUENCE [LARGE SCALE GENOMIC DNA]</scope>
    <source>
        <strain evidence="2 3">ZT4R6</strain>
    </source>
</reference>
<dbReference type="RefSeq" id="WP_143373915.1">
    <property type="nucleotide sequence ID" value="NZ_VJVZ01000008.1"/>
</dbReference>
<feature type="chain" id="PRO_5022155465" evidence="1">
    <location>
        <begin position="24"/>
        <end position="297"/>
    </location>
</feature>
<dbReference type="NCBIfam" id="TIGR03780">
    <property type="entry name" value="Bac_Flav_CT_N"/>
    <property type="match status" value="1"/>
</dbReference>
<sequence>MKLHHIKNSLLTVLLIIAVNATAQVKQPDALSLGPITPYAIEVTYDKTSHIIFPAGIRYVDLGSDYIVAGKADDADNVLRVKAATKGFDPETNFSIITEDGNFYSFNACYSDSPWVMSYNLASGQTLVNRSQAADVRFVELGKAPASVTELLMERLYEKDQRTIKDIRSDSYGITFSLRGIYVHEGKYYFHTQIDNGTYVPFVVDFARFKVVDRKVAKRTVVQERTLIPLRTYKPLLPVNGNADERNIFLLDVFTLTKGQVLLIEVFEKNGGRGQVLRVKNSDLLKAKPISKLKFKF</sequence>
<protein>
    <submittedName>
        <fullName evidence="2">Conjugative transposon protein TraN</fullName>
    </submittedName>
</protein>
<organism evidence="2 3">
    <name type="scientific">Flavobacterium zepuense</name>
    <dbReference type="NCBI Taxonomy" id="2593302"/>
    <lineage>
        <taxon>Bacteria</taxon>
        <taxon>Pseudomonadati</taxon>
        <taxon>Bacteroidota</taxon>
        <taxon>Flavobacteriia</taxon>
        <taxon>Flavobacteriales</taxon>
        <taxon>Flavobacteriaceae</taxon>
        <taxon>Flavobacterium</taxon>
    </lineage>
</organism>
<comment type="caution">
    <text evidence="2">The sequence shown here is derived from an EMBL/GenBank/DDBJ whole genome shotgun (WGS) entry which is preliminary data.</text>
</comment>
<dbReference type="InterPro" id="IPR022298">
    <property type="entry name" value="Conjug_transposon_TraN"/>
</dbReference>
<dbReference type="AlphaFoldDB" id="A0A552UZL8"/>
<name>A0A552UZL8_9FLAO</name>
<dbReference type="Proteomes" id="UP000320643">
    <property type="component" value="Unassembled WGS sequence"/>
</dbReference>
<accession>A0A552UZL8</accession>
<evidence type="ECO:0000313" key="3">
    <source>
        <dbReference type="Proteomes" id="UP000320643"/>
    </source>
</evidence>
<keyword evidence="3" id="KW-1185">Reference proteome</keyword>
<evidence type="ECO:0000313" key="2">
    <source>
        <dbReference type="EMBL" id="TRW23658.1"/>
    </source>
</evidence>
<keyword evidence="1" id="KW-0732">Signal</keyword>